<evidence type="ECO:0000313" key="3">
    <source>
        <dbReference type="Proteomes" id="UP000281261"/>
    </source>
</evidence>
<name>A0A420ZC98_UNCK3</name>
<feature type="compositionally biased region" description="Basic residues" evidence="1">
    <location>
        <begin position="104"/>
        <end position="113"/>
    </location>
</feature>
<evidence type="ECO:0000313" key="2">
    <source>
        <dbReference type="EMBL" id="RLC36912.1"/>
    </source>
</evidence>
<feature type="compositionally biased region" description="Basic and acidic residues" evidence="1">
    <location>
        <begin position="72"/>
        <end position="84"/>
    </location>
</feature>
<reference evidence="2 3" key="1">
    <citation type="submission" date="2018-06" db="EMBL/GenBank/DDBJ databases">
        <title>Extensive metabolic versatility and redundancy in microbially diverse, dynamic hydrothermal sediments.</title>
        <authorList>
            <person name="Dombrowski N."/>
            <person name="Teske A."/>
            <person name="Baker B.J."/>
        </authorList>
    </citation>
    <scope>NUCLEOTIDE SEQUENCE [LARGE SCALE GENOMIC DNA]</scope>
    <source>
        <strain evidence="2">B79_G16</strain>
    </source>
</reference>
<accession>A0A420ZC98</accession>
<dbReference type="EMBL" id="QMNG01000021">
    <property type="protein sequence ID" value="RLC36912.1"/>
    <property type="molecule type" value="Genomic_DNA"/>
</dbReference>
<feature type="region of interest" description="Disordered" evidence="1">
    <location>
        <begin position="21"/>
        <end position="43"/>
    </location>
</feature>
<proteinExistence type="predicted"/>
<organism evidence="2 3">
    <name type="scientific">candidate division Kazan bacterium</name>
    <dbReference type="NCBI Taxonomy" id="2202143"/>
    <lineage>
        <taxon>Bacteria</taxon>
        <taxon>Bacteria division Kazan-3B-28</taxon>
    </lineage>
</organism>
<feature type="region of interest" description="Disordered" evidence="1">
    <location>
        <begin position="72"/>
        <end position="140"/>
    </location>
</feature>
<feature type="compositionally biased region" description="Basic residues" evidence="1">
    <location>
        <begin position="123"/>
        <end position="140"/>
    </location>
</feature>
<feature type="compositionally biased region" description="Basic and acidic residues" evidence="1">
    <location>
        <begin position="93"/>
        <end position="103"/>
    </location>
</feature>
<sequence>MVQQVSNDNLPVIRRNQAVVRKEQADGQITDSRSRDHPPDRLYSSLSSLAGHVVKSAVYATLDWLSERRASEHSLIERRGETPRIGRNNTRQSRTESSGEIRNRHFMMRKGGRFNKGGNFKSQRNRSGARRLRRQKRRWR</sequence>
<dbReference type="Proteomes" id="UP000281261">
    <property type="component" value="Unassembled WGS sequence"/>
</dbReference>
<dbReference type="AlphaFoldDB" id="A0A420ZC98"/>
<comment type="caution">
    <text evidence="2">The sequence shown here is derived from an EMBL/GenBank/DDBJ whole genome shotgun (WGS) entry which is preliminary data.</text>
</comment>
<protein>
    <submittedName>
        <fullName evidence="2">Uncharacterized protein</fullName>
    </submittedName>
</protein>
<gene>
    <name evidence="2" type="ORF">DRH29_03475</name>
</gene>
<evidence type="ECO:0000256" key="1">
    <source>
        <dbReference type="SAM" id="MobiDB-lite"/>
    </source>
</evidence>